<sequence>MNINISRNGNGGTPQACSACKYQRRKCGRTCILAPYFPHERQKQFLNAHKLFGVGKITNMLKNVPLESRDLTMSTIVYQSDMRALDPVGGCYRHIHNLQSQIDFYTAQLHFTLQQIAICRAAAASSSSHHHHHHYGDIAVVPDDNNININNNNHDDEAIINPPNYQHQHQHQQQQQHFVGEQLDDMNMFQPQPQMQPQYVVDDVVGVNPNYVPLQEDLNTWVNSIPLSPPLSLQENKKEVDEVDQERLGDDHLNDDQKPGFDLINEMNSSDIVRSTIDPRHQL</sequence>
<dbReference type="AlphaFoldDB" id="A0A9D4X2Y9"/>
<dbReference type="PANTHER" id="PTHR31301">
    <property type="entry name" value="LOB DOMAIN-CONTAINING PROTEIN 4-RELATED"/>
    <property type="match status" value="1"/>
</dbReference>
<comment type="caution">
    <text evidence="4">The sequence shown here is derived from an EMBL/GenBank/DDBJ whole genome shotgun (WGS) entry which is preliminary data.</text>
</comment>
<evidence type="ECO:0000256" key="1">
    <source>
        <dbReference type="ARBA" id="ARBA00005474"/>
    </source>
</evidence>
<evidence type="ECO:0000313" key="5">
    <source>
        <dbReference type="Proteomes" id="UP001058974"/>
    </source>
</evidence>
<gene>
    <name evidence="4" type="ORF">KIW84_058064</name>
</gene>
<proteinExistence type="inferred from homology"/>
<evidence type="ECO:0000256" key="2">
    <source>
        <dbReference type="SAM" id="MobiDB-lite"/>
    </source>
</evidence>
<accession>A0A9D4X2Y9</accession>
<name>A0A9D4X2Y9_PEA</name>
<keyword evidence="5" id="KW-1185">Reference proteome</keyword>
<dbReference type="Pfam" id="PF03195">
    <property type="entry name" value="LOB"/>
    <property type="match status" value="1"/>
</dbReference>
<feature type="compositionally biased region" description="Basic and acidic residues" evidence="2">
    <location>
        <begin position="235"/>
        <end position="259"/>
    </location>
</feature>
<evidence type="ECO:0000313" key="4">
    <source>
        <dbReference type="EMBL" id="KAI5413774.1"/>
    </source>
</evidence>
<dbReference type="PROSITE" id="PS50891">
    <property type="entry name" value="LOB"/>
    <property type="match status" value="1"/>
</dbReference>
<dbReference type="Gramene" id="Psat5g292720.1">
    <property type="protein sequence ID" value="Psat5g292720.1.cds"/>
    <property type="gene ID" value="Psat5g292720"/>
</dbReference>
<dbReference type="Gramene" id="Psat05G0806400-T1">
    <property type="protein sequence ID" value="KAI5413774.1"/>
    <property type="gene ID" value="KIW84_058064"/>
</dbReference>
<evidence type="ECO:0000259" key="3">
    <source>
        <dbReference type="PROSITE" id="PS50891"/>
    </source>
</evidence>
<protein>
    <recommendedName>
        <fullName evidence="3">LOB domain-containing protein</fullName>
    </recommendedName>
</protein>
<dbReference type="OrthoDB" id="1893065at2759"/>
<dbReference type="Gramene" id="PSAT_LOCUS19347_t1">
    <property type="protein sequence ID" value="CAL5200008.1"/>
    <property type="gene ID" value="PSAT_LOCUS19347"/>
</dbReference>
<feature type="region of interest" description="Disordered" evidence="2">
    <location>
        <begin position="229"/>
        <end position="263"/>
    </location>
</feature>
<dbReference type="PANTHER" id="PTHR31301:SF105">
    <property type="entry name" value="LOB DOMAIN PROTEIN"/>
    <property type="match status" value="1"/>
</dbReference>
<dbReference type="Proteomes" id="UP001058974">
    <property type="component" value="Chromosome 5"/>
</dbReference>
<comment type="similarity">
    <text evidence="1">Belongs to the LOB domain-containing protein family.</text>
</comment>
<dbReference type="EMBL" id="JAMSHJ010000005">
    <property type="protein sequence ID" value="KAI5413774.1"/>
    <property type="molecule type" value="Genomic_DNA"/>
</dbReference>
<organism evidence="4 5">
    <name type="scientific">Pisum sativum</name>
    <name type="common">Garden pea</name>
    <name type="synonym">Lathyrus oleraceus</name>
    <dbReference type="NCBI Taxonomy" id="3888"/>
    <lineage>
        <taxon>Eukaryota</taxon>
        <taxon>Viridiplantae</taxon>
        <taxon>Streptophyta</taxon>
        <taxon>Embryophyta</taxon>
        <taxon>Tracheophyta</taxon>
        <taxon>Spermatophyta</taxon>
        <taxon>Magnoliopsida</taxon>
        <taxon>eudicotyledons</taxon>
        <taxon>Gunneridae</taxon>
        <taxon>Pentapetalae</taxon>
        <taxon>rosids</taxon>
        <taxon>fabids</taxon>
        <taxon>Fabales</taxon>
        <taxon>Fabaceae</taxon>
        <taxon>Papilionoideae</taxon>
        <taxon>50 kb inversion clade</taxon>
        <taxon>NPAAA clade</taxon>
        <taxon>Hologalegina</taxon>
        <taxon>IRL clade</taxon>
        <taxon>Fabeae</taxon>
        <taxon>Lathyrus</taxon>
    </lineage>
</organism>
<feature type="domain" description="LOB" evidence="3">
    <location>
        <begin position="15"/>
        <end position="116"/>
    </location>
</feature>
<reference evidence="4 5" key="1">
    <citation type="journal article" date="2022" name="Nat. Genet.">
        <title>Improved pea reference genome and pan-genome highlight genomic features and evolutionary characteristics.</title>
        <authorList>
            <person name="Yang T."/>
            <person name="Liu R."/>
            <person name="Luo Y."/>
            <person name="Hu S."/>
            <person name="Wang D."/>
            <person name="Wang C."/>
            <person name="Pandey M.K."/>
            <person name="Ge S."/>
            <person name="Xu Q."/>
            <person name="Li N."/>
            <person name="Li G."/>
            <person name="Huang Y."/>
            <person name="Saxena R.K."/>
            <person name="Ji Y."/>
            <person name="Li M."/>
            <person name="Yan X."/>
            <person name="He Y."/>
            <person name="Liu Y."/>
            <person name="Wang X."/>
            <person name="Xiang C."/>
            <person name="Varshney R.K."/>
            <person name="Ding H."/>
            <person name="Gao S."/>
            <person name="Zong X."/>
        </authorList>
    </citation>
    <scope>NUCLEOTIDE SEQUENCE [LARGE SCALE GENOMIC DNA]</scope>
    <source>
        <strain evidence="4 5">cv. Zhongwan 6</strain>
    </source>
</reference>
<dbReference type="InterPro" id="IPR004883">
    <property type="entry name" value="LOB"/>
</dbReference>